<gene>
    <name evidence="1" type="ORF">HNR39_003055</name>
</gene>
<protein>
    <submittedName>
        <fullName evidence="1">Kynurenine formamidase</fullName>
    </submittedName>
</protein>
<evidence type="ECO:0000313" key="2">
    <source>
        <dbReference type="Proteomes" id="UP000571084"/>
    </source>
</evidence>
<dbReference type="Pfam" id="PF04199">
    <property type="entry name" value="Cyclase"/>
    <property type="match status" value="1"/>
</dbReference>
<organism evidence="1 2">
    <name type="scientific">Glaciimonas immobilis</name>
    <dbReference type="NCBI Taxonomy" id="728004"/>
    <lineage>
        <taxon>Bacteria</taxon>
        <taxon>Pseudomonadati</taxon>
        <taxon>Pseudomonadota</taxon>
        <taxon>Betaproteobacteria</taxon>
        <taxon>Burkholderiales</taxon>
        <taxon>Oxalobacteraceae</taxon>
        <taxon>Glaciimonas</taxon>
    </lineage>
</organism>
<reference evidence="1 2" key="1">
    <citation type="submission" date="2020-08" db="EMBL/GenBank/DDBJ databases">
        <title>Genomic Encyclopedia of Type Strains, Phase IV (KMG-IV): sequencing the most valuable type-strain genomes for metagenomic binning, comparative biology and taxonomic classification.</title>
        <authorList>
            <person name="Goeker M."/>
        </authorList>
    </citation>
    <scope>NUCLEOTIDE SEQUENCE [LARGE SCALE GENOMIC DNA]</scope>
    <source>
        <strain evidence="1 2">DSM 23240</strain>
    </source>
</reference>
<dbReference type="AlphaFoldDB" id="A0A840RWG1"/>
<dbReference type="InterPro" id="IPR037175">
    <property type="entry name" value="KFase_sf"/>
</dbReference>
<sequence>MMIENTWSRWGPDDERGSLNFIGPDQVRRATALVQTGEVLRLAQLLSSKTPVPSHRCGLQHFMGRDGGDYAAGAGRPGGFQFAEDSVIMPLHIGTHVDALCHAWYDDKLFNGFSSHTVRSTTGASKLGVEKMPPIVTRGVLLDMVRVRGRVLVPGEVVSRADLEAAAALAGLQIERGDAVLLRTGWLESQKGVKNVSFDVEPGIDVDAARWLAEREVAVVGADNFAVEVLPFATGAVFPVHQLLIRDFGVPLLEGLMLDPLVASGRFEFLFVASALPIVGATGSPLAPVAVL</sequence>
<dbReference type="SUPFAM" id="SSF102198">
    <property type="entry name" value="Putative cyclase"/>
    <property type="match status" value="1"/>
</dbReference>
<dbReference type="Proteomes" id="UP000571084">
    <property type="component" value="Unassembled WGS sequence"/>
</dbReference>
<dbReference type="RefSeq" id="WP_209216795.1">
    <property type="nucleotide sequence ID" value="NZ_JAAOZT010000012.1"/>
</dbReference>
<dbReference type="InterPro" id="IPR007325">
    <property type="entry name" value="KFase/CYL"/>
</dbReference>
<keyword evidence="2" id="KW-1185">Reference proteome</keyword>
<proteinExistence type="predicted"/>
<dbReference type="GO" id="GO:0004061">
    <property type="term" value="F:arylformamidase activity"/>
    <property type="evidence" value="ECO:0007669"/>
    <property type="project" value="InterPro"/>
</dbReference>
<dbReference type="PANTHER" id="PTHR34861:SF10">
    <property type="entry name" value="CYCLASE"/>
    <property type="match status" value="1"/>
</dbReference>
<name>A0A840RWG1_9BURK</name>
<dbReference type="Gene3D" id="3.50.30.50">
    <property type="entry name" value="Putative cyclase"/>
    <property type="match status" value="1"/>
</dbReference>
<dbReference type="EMBL" id="JACHHQ010000006">
    <property type="protein sequence ID" value="MBB5201206.1"/>
    <property type="molecule type" value="Genomic_DNA"/>
</dbReference>
<evidence type="ECO:0000313" key="1">
    <source>
        <dbReference type="EMBL" id="MBB5201206.1"/>
    </source>
</evidence>
<dbReference type="GO" id="GO:0019441">
    <property type="term" value="P:L-tryptophan catabolic process to kynurenine"/>
    <property type="evidence" value="ECO:0007669"/>
    <property type="project" value="InterPro"/>
</dbReference>
<dbReference type="PANTHER" id="PTHR34861">
    <property type="match status" value="1"/>
</dbReference>
<accession>A0A840RWG1</accession>
<comment type="caution">
    <text evidence="1">The sequence shown here is derived from an EMBL/GenBank/DDBJ whole genome shotgun (WGS) entry which is preliminary data.</text>
</comment>